<keyword evidence="6" id="KW-0813">Transport</keyword>
<accession>A0A4R2R5K9</accession>
<comment type="similarity">
    <text evidence="6">Belongs to the ABC-2 integral membrane protein family.</text>
</comment>
<evidence type="ECO:0000256" key="5">
    <source>
        <dbReference type="ARBA" id="ARBA00023251"/>
    </source>
</evidence>
<dbReference type="GO" id="GO:0140359">
    <property type="term" value="F:ABC-type transporter activity"/>
    <property type="evidence" value="ECO:0007669"/>
    <property type="project" value="InterPro"/>
</dbReference>
<evidence type="ECO:0000256" key="6">
    <source>
        <dbReference type="RuleBase" id="RU361157"/>
    </source>
</evidence>
<feature type="transmembrane region" description="Helical" evidence="6">
    <location>
        <begin position="194"/>
        <end position="214"/>
    </location>
</feature>
<dbReference type="Proteomes" id="UP000294911">
    <property type="component" value="Unassembled WGS sequence"/>
</dbReference>
<feature type="domain" description="ABC transmembrane type-2" evidence="7">
    <location>
        <begin position="50"/>
        <end position="277"/>
    </location>
</feature>
<dbReference type="InterPro" id="IPR013525">
    <property type="entry name" value="ABC2_TM"/>
</dbReference>
<dbReference type="EMBL" id="SLXQ01000001">
    <property type="protein sequence ID" value="TCP57048.1"/>
    <property type="molecule type" value="Genomic_DNA"/>
</dbReference>
<keyword evidence="6" id="KW-1003">Cell membrane</keyword>
<dbReference type="InterPro" id="IPR000412">
    <property type="entry name" value="ABC_2_transport"/>
</dbReference>
<keyword evidence="2 6" id="KW-0812">Transmembrane</keyword>
<feature type="transmembrane region" description="Helical" evidence="6">
    <location>
        <begin position="161"/>
        <end position="182"/>
    </location>
</feature>
<gene>
    <name evidence="8" type="ORF">EV191_1011000</name>
</gene>
<reference evidence="8 9" key="1">
    <citation type="submission" date="2019-03" db="EMBL/GenBank/DDBJ databases">
        <title>Genomic Encyclopedia of Type Strains, Phase IV (KMG-IV): sequencing the most valuable type-strain genomes for metagenomic binning, comparative biology and taxonomic classification.</title>
        <authorList>
            <person name="Goeker M."/>
        </authorList>
    </citation>
    <scope>NUCLEOTIDE SEQUENCE [LARGE SCALE GENOMIC DNA]</scope>
    <source>
        <strain evidence="8 9">DSM 45765</strain>
    </source>
</reference>
<feature type="transmembrane region" description="Helical" evidence="6">
    <location>
        <begin position="252"/>
        <end position="274"/>
    </location>
</feature>
<feature type="transmembrane region" description="Helical" evidence="6">
    <location>
        <begin position="136"/>
        <end position="155"/>
    </location>
</feature>
<dbReference type="PANTHER" id="PTHR43229">
    <property type="entry name" value="NODULATION PROTEIN J"/>
    <property type="match status" value="1"/>
</dbReference>
<dbReference type="InterPro" id="IPR051784">
    <property type="entry name" value="Nod_factor_ABC_transporter"/>
</dbReference>
<evidence type="ECO:0000256" key="2">
    <source>
        <dbReference type="ARBA" id="ARBA00022692"/>
    </source>
</evidence>
<dbReference type="AlphaFoldDB" id="A0A4R2R5K9"/>
<dbReference type="PANTHER" id="PTHR43229:SF2">
    <property type="entry name" value="NODULATION PROTEIN J"/>
    <property type="match status" value="1"/>
</dbReference>
<dbReference type="OrthoDB" id="8988363at2"/>
<feature type="transmembrane region" description="Helical" evidence="6">
    <location>
        <begin position="80"/>
        <end position="101"/>
    </location>
</feature>
<organism evidence="8 9">
    <name type="scientific">Tamaricihabitans halophyticus</name>
    <dbReference type="NCBI Taxonomy" id="1262583"/>
    <lineage>
        <taxon>Bacteria</taxon>
        <taxon>Bacillati</taxon>
        <taxon>Actinomycetota</taxon>
        <taxon>Actinomycetes</taxon>
        <taxon>Pseudonocardiales</taxon>
        <taxon>Pseudonocardiaceae</taxon>
        <taxon>Tamaricihabitans</taxon>
    </lineage>
</organism>
<evidence type="ECO:0000256" key="4">
    <source>
        <dbReference type="ARBA" id="ARBA00023136"/>
    </source>
</evidence>
<dbReference type="GO" id="GO:0043190">
    <property type="term" value="C:ATP-binding cassette (ABC) transporter complex"/>
    <property type="evidence" value="ECO:0007669"/>
    <property type="project" value="InterPro"/>
</dbReference>
<dbReference type="GO" id="GO:0046677">
    <property type="term" value="P:response to antibiotic"/>
    <property type="evidence" value="ECO:0007669"/>
    <property type="project" value="UniProtKB-KW"/>
</dbReference>
<sequence length="278" mass="30179">MTTTVTEPPGTTEELHEVLRGGVRTKRPSALSASLTHGWRAMLKIKHVPEQLLDVTLFPIMMTVMFTYIFGGALDGSVGAYLQFFIPGILVQTVVMITMYTGSGLNTDIQKGIFDRFRSLPAWRPSALVGSLLGDVVRYFGASTIIVLVGLVMGYRPEGGLLGVLIGFVLLLVFSFSLSWIWTTLGLLLRSEKSVTGVSMLVLFPLTFVSNIFVRPETMPEVLQAIVAVNPITLVVDAVRGAMGGTLTAGQVGWVLIASALLVAIFAPLSMRLYRTRK</sequence>
<comment type="caution">
    <text evidence="8">The sequence shown here is derived from an EMBL/GenBank/DDBJ whole genome shotgun (WGS) entry which is preliminary data.</text>
</comment>
<dbReference type="PIRSF" id="PIRSF006648">
    <property type="entry name" value="DrrB"/>
    <property type="match status" value="1"/>
</dbReference>
<dbReference type="PROSITE" id="PS51012">
    <property type="entry name" value="ABC_TM2"/>
    <property type="match status" value="1"/>
</dbReference>
<dbReference type="InterPro" id="IPR047817">
    <property type="entry name" value="ABC2_TM_bact-type"/>
</dbReference>
<dbReference type="RefSeq" id="WP_132875572.1">
    <property type="nucleotide sequence ID" value="NZ_SLXQ01000001.1"/>
</dbReference>
<evidence type="ECO:0000256" key="1">
    <source>
        <dbReference type="ARBA" id="ARBA00004141"/>
    </source>
</evidence>
<feature type="transmembrane region" description="Helical" evidence="6">
    <location>
        <begin position="52"/>
        <end position="74"/>
    </location>
</feature>
<comment type="subcellular location">
    <subcellularLocation>
        <location evidence="6">Cell membrane</location>
        <topology evidence="6">Multi-pass membrane protein</topology>
    </subcellularLocation>
    <subcellularLocation>
        <location evidence="1">Membrane</location>
        <topology evidence="1">Multi-pass membrane protein</topology>
    </subcellularLocation>
</comment>
<keyword evidence="3 6" id="KW-1133">Transmembrane helix</keyword>
<evidence type="ECO:0000313" key="8">
    <source>
        <dbReference type="EMBL" id="TCP57048.1"/>
    </source>
</evidence>
<evidence type="ECO:0000259" key="7">
    <source>
        <dbReference type="PROSITE" id="PS51012"/>
    </source>
</evidence>
<protein>
    <recommendedName>
        <fullName evidence="6">Transport permease protein</fullName>
    </recommendedName>
</protein>
<keyword evidence="4 6" id="KW-0472">Membrane</keyword>
<dbReference type="Pfam" id="PF01061">
    <property type="entry name" value="ABC2_membrane"/>
    <property type="match status" value="1"/>
</dbReference>
<keyword evidence="5" id="KW-0046">Antibiotic resistance</keyword>
<evidence type="ECO:0000313" key="9">
    <source>
        <dbReference type="Proteomes" id="UP000294911"/>
    </source>
</evidence>
<evidence type="ECO:0000256" key="3">
    <source>
        <dbReference type="ARBA" id="ARBA00022989"/>
    </source>
</evidence>
<name>A0A4R2R5K9_9PSEU</name>
<proteinExistence type="inferred from homology"/>
<keyword evidence="9" id="KW-1185">Reference proteome</keyword>